<keyword evidence="3" id="KW-0436">Ligase</keyword>
<feature type="domain" description="AMP-dependent synthetase/ligase" evidence="2">
    <location>
        <begin position="25"/>
        <end position="148"/>
    </location>
</feature>
<dbReference type="Gene3D" id="3.40.50.12780">
    <property type="entry name" value="N-terminal domain of ligase-like"/>
    <property type="match status" value="1"/>
</dbReference>
<dbReference type="Proteomes" id="UP001519325">
    <property type="component" value="Unassembled WGS sequence"/>
</dbReference>
<comment type="caution">
    <text evidence="3">The sequence shown here is derived from an EMBL/GenBank/DDBJ whole genome shotgun (WGS) entry which is preliminary data.</text>
</comment>
<feature type="compositionally biased region" description="Low complexity" evidence="1">
    <location>
        <begin position="169"/>
        <end position="182"/>
    </location>
</feature>
<dbReference type="SUPFAM" id="SSF56801">
    <property type="entry name" value="Acetyl-CoA synthetase-like"/>
    <property type="match status" value="1"/>
</dbReference>
<keyword evidence="4" id="KW-1185">Reference proteome</keyword>
<evidence type="ECO:0000256" key="1">
    <source>
        <dbReference type="SAM" id="MobiDB-lite"/>
    </source>
</evidence>
<protein>
    <submittedName>
        <fullName evidence="3">Acyl-CoA synthetase (AMP-forming)/AMP-acid ligase II</fullName>
    </submittedName>
</protein>
<feature type="compositionally biased region" description="Basic residues" evidence="1">
    <location>
        <begin position="238"/>
        <end position="248"/>
    </location>
</feature>
<dbReference type="InterPro" id="IPR042099">
    <property type="entry name" value="ANL_N_sf"/>
</dbReference>
<evidence type="ECO:0000313" key="3">
    <source>
        <dbReference type="EMBL" id="MBP2193368.1"/>
    </source>
</evidence>
<proteinExistence type="predicted"/>
<feature type="compositionally biased region" description="Low complexity" evidence="1">
    <location>
        <begin position="190"/>
        <end position="201"/>
    </location>
</feature>
<reference evidence="3 4" key="1">
    <citation type="submission" date="2021-03" db="EMBL/GenBank/DDBJ databases">
        <title>Sequencing the genomes of 1000 actinobacteria strains.</title>
        <authorList>
            <person name="Klenk H.-P."/>
        </authorList>
    </citation>
    <scope>NUCLEOTIDE SEQUENCE [LARGE SCALE GENOMIC DNA]</scope>
    <source>
        <strain evidence="3 4">DSM 45516</strain>
    </source>
</reference>
<accession>A0ABS4QNU0</accession>
<dbReference type="GO" id="GO:0016874">
    <property type="term" value="F:ligase activity"/>
    <property type="evidence" value="ECO:0007669"/>
    <property type="project" value="UniProtKB-KW"/>
</dbReference>
<dbReference type="EMBL" id="JAGGMR010000001">
    <property type="protein sequence ID" value="MBP2193368.1"/>
    <property type="molecule type" value="Genomic_DNA"/>
</dbReference>
<feature type="region of interest" description="Disordered" evidence="1">
    <location>
        <begin position="216"/>
        <end position="248"/>
    </location>
</feature>
<evidence type="ECO:0000259" key="2">
    <source>
        <dbReference type="Pfam" id="PF00501"/>
    </source>
</evidence>
<evidence type="ECO:0000313" key="4">
    <source>
        <dbReference type="Proteomes" id="UP001519325"/>
    </source>
</evidence>
<dbReference type="PANTHER" id="PTHR43767:SF11">
    <property type="entry name" value="MEDIUM-CHAIN-FATTY-ACID--COA LIGASE"/>
    <property type="match status" value="1"/>
</dbReference>
<dbReference type="Pfam" id="PF00501">
    <property type="entry name" value="AMP-binding"/>
    <property type="match status" value="1"/>
</dbReference>
<feature type="region of interest" description="Disordered" evidence="1">
    <location>
        <begin position="169"/>
        <end position="201"/>
    </location>
</feature>
<organism evidence="3 4">
    <name type="scientific">Nocardia goodfellowii</name>
    <dbReference type="NCBI Taxonomy" id="882446"/>
    <lineage>
        <taxon>Bacteria</taxon>
        <taxon>Bacillati</taxon>
        <taxon>Actinomycetota</taxon>
        <taxon>Actinomycetes</taxon>
        <taxon>Mycobacteriales</taxon>
        <taxon>Nocardiaceae</taxon>
        <taxon>Nocardia</taxon>
    </lineage>
</organism>
<dbReference type="PANTHER" id="PTHR43767">
    <property type="entry name" value="LONG-CHAIN-FATTY-ACID--COA LIGASE"/>
    <property type="match status" value="1"/>
</dbReference>
<name>A0ABS4QNU0_9NOCA</name>
<feature type="compositionally biased region" description="Low complexity" evidence="1">
    <location>
        <begin position="223"/>
        <end position="234"/>
    </location>
</feature>
<sequence length="248" mass="26611">MLSTMQDEQLSLATLLHYASTFQGDSTVSTWTGAGLRTMTYRELGAEAARLAHALRGLGIGVGDRVGTFMWNNNEHMVAYVAVPAMGAVLHALNIRFFPEQLVYVANHAEDQVVIVDGTLVPMFAQYLPNLKTVRHVIVANGDASALSAPEGVQVHSYTELLAAQSVSSTSRSSTNARRPVCATPPAPPATRRASSTRTARTGCTLPRCARPTVWASPPPTRCSPSCRSSTPTPGACRTRRSCRARMS</sequence>
<dbReference type="InterPro" id="IPR050237">
    <property type="entry name" value="ATP-dep_AMP-bd_enzyme"/>
</dbReference>
<dbReference type="InterPro" id="IPR000873">
    <property type="entry name" value="AMP-dep_synth/lig_dom"/>
</dbReference>
<gene>
    <name evidence="3" type="ORF">BJ987_006269</name>
</gene>